<comment type="caution">
    <text evidence="2">The sequence shown here is derived from an EMBL/GenBank/DDBJ whole genome shotgun (WGS) entry which is preliminary data.</text>
</comment>
<keyword evidence="3" id="KW-1185">Reference proteome</keyword>
<dbReference type="AlphaFoldDB" id="A0AAP5IID5"/>
<protein>
    <submittedName>
        <fullName evidence="2">Uncharacterized protein</fullName>
    </submittedName>
</protein>
<feature type="chain" id="PRO_5042936777" evidence="1">
    <location>
        <begin position="25"/>
        <end position="200"/>
    </location>
</feature>
<dbReference type="Proteomes" id="UP000667802">
    <property type="component" value="Unassembled WGS sequence"/>
</dbReference>
<organism evidence="2 3">
    <name type="scientific">Aetokthonos hydrillicola Thurmond2011</name>
    <dbReference type="NCBI Taxonomy" id="2712845"/>
    <lineage>
        <taxon>Bacteria</taxon>
        <taxon>Bacillati</taxon>
        <taxon>Cyanobacteriota</taxon>
        <taxon>Cyanophyceae</taxon>
        <taxon>Nostocales</taxon>
        <taxon>Hapalosiphonaceae</taxon>
        <taxon>Aetokthonos</taxon>
    </lineage>
</organism>
<evidence type="ECO:0000256" key="1">
    <source>
        <dbReference type="SAM" id="SignalP"/>
    </source>
</evidence>
<reference evidence="3" key="1">
    <citation type="journal article" date="2021" name="Science">
        <title>Hunting the eagle killer: A cyanobacterial neurotoxin causes vacuolar myelinopathy.</title>
        <authorList>
            <person name="Breinlinger S."/>
            <person name="Phillips T.J."/>
            <person name="Haram B.N."/>
            <person name="Mares J."/>
            <person name="Martinez Yerena J.A."/>
            <person name="Hrouzek P."/>
            <person name="Sobotka R."/>
            <person name="Henderson W.M."/>
            <person name="Schmieder P."/>
            <person name="Williams S.M."/>
            <person name="Lauderdale J.D."/>
            <person name="Wilde H.D."/>
            <person name="Gerrin W."/>
            <person name="Kust A."/>
            <person name="Washington J.W."/>
            <person name="Wagner C."/>
            <person name="Geier B."/>
            <person name="Liebeke M."/>
            <person name="Enke H."/>
            <person name="Niedermeyer T.H.J."/>
            <person name="Wilde S.B."/>
        </authorList>
    </citation>
    <scope>NUCLEOTIDE SEQUENCE [LARGE SCALE GENOMIC DNA]</scope>
    <source>
        <strain evidence="3">Thurmond2011</strain>
    </source>
</reference>
<name>A0AAP5IID5_9CYAN</name>
<accession>A0AAP5IID5</accession>
<evidence type="ECO:0000313" key="2">
    <source>
        <dbReference type="EMBL" id="MDR9900450.1"/>
    </source>
</evidence>
<proteinExistence type="predicted"/>
<gene>
    <name evidence="2" type="ORF">G7B40_038775</name>
</gene>
<sequence length="200" mass="22461">MKAWKLTLAILVLGTSVCLPKAQAISLSKTEVNQSESTFLVSPNDNQLTTKQPTLVALNDTYWGLNRDFSIQMPGSIQDNKLRKLTSWSDTTQTAYVIIHRDLPVEAPYLSAGQIREVLQTSMREEMTSTGKIVRSTNLEINKYPGLELLVQHTDGTTGEYRGFIVKGRMYFMAAVTRGELTTEAVNFFDSFGVYPERVR</sequence>
<keyword evidence="1" id="KW-0732">Signal</keyword>
<dbReference type="RefSeq" id="WP_208351187.1">
    <property type="nucleotide sequence ID" value="NZ_JAALHA020000034.1"/>
</dbReference>
<dbReference type="EMBL" id="JAALHA020000034">
    <property type="protein sequence ID" value="MDR9900450.1"/>
    <property type="molecule type" value="Genomic_DNA"/>
</dbReference>
<feature type="signal peptide" evidence="1">
    <location>
        <begin position="1"/>
        <end position="24"/>
    </location>
</feature>
<evidence type="ECO:0000313" key="3">
    <source>
        <dbReference type="Proteomes" id="UP000667802"/>
    </source>
</evidence>